<evidence type="ECO:0000256" key="9">
    <source>
        <dbReference type="ARBA" id="ARBA00022963"/>
    </source>
</evidence>
<dbReference type="GO" id="GO:0034362">
    <property type="term" value="C:low-density lipoprotein particle"/>
    <property type="evidence" value="ECO:0007669"/>
    <property type="project" value="UniProtKB-UniRule"/>
</dbReference>
<dbReference type="AlphaFoldDB" id="A0A1S3GH50"/>
<dbReference type="GO" id="GO:0016004">
    <property type="term" value="F:phospholipase activator activity"/>
    <property type="evidence" value="ECO:0007669"/>
    <property type="project" value="Ensembl"/>
</dbReference>
<dbReference type="GO" id="GO:0034366">
    <property type="term" value="C:spherical high-density lipoprotein particle"/>
    <property type="evidence" value="ECO:0007669"/>
    <property type="project" value="Ensembl"/>
</dbReference>
<dbReference type="GO" id="GO:0045833">
    <property type="term" value="P:negative regulation of lipid metabolic process"/>
    <property type="evidence" value="ECO:0007669"/>
    <property type="project" value="Ensembl"/>
</dbReference>
<dbReference type="GO" id="GO:0010898">
    <property type="term" value="P:positive regulation of triglyceride catabolic process"/>
    <property type="evidence" value="ECO:0007669"/>
    <property type="project" value="Ensembl"/>
</dbReference>
<comment type="subcellular location">
    <subcellularLocation>
        <location evidence="1 14">Secreted</location>
    </subcellularLocation>
</comment>
<dbReference type="InParanoid" id="A0A1S3GH50"/>
<dbReference type="GO" id="GO:0010916">
    <property type="term" value="P:negative regulation of very-low-density lipoprotein particle clearance"/>
    <property type="evidence" value="ECO:0007669"/>
    <property type="project" value="Ensembl"/>
</dbReference>
<proteinExistence type="inferred from homology"/>
<dbReference type="GO" id="GO:0048261">
    <property type="term" value="P:negative regulation of receptor-mediated endocytosis"/>
    <property type="evidence" value="ECO:0007669"/>
    <property type="project" value="Ensembl"/>
</dbReference>
<dbReference type="KEGG" id="dord:105998074"/>
<dbReference type="OrthoDB" id="9881800at2759"/>
<evidence type="ECO:0000256" key="13">
    <source>
        <dbReference type="ARBA" id="ARBA00031176"/>
    </source>
</evidence>
<keyword evidence="11 14" id="KW-0443">Lipid metabolism</keyword>
<evidence type="ECO:0000256" key="1">
    <source>
        <dbReference type="ARBA" id="ARBA00004613"/>
    </source>
</evidence>
<keyword evidence="7 14" id="KW-0427">LDL</keyword>
<dbReference type="FunCoup" id="A0A1S3GH50">
    <property type="interactions" value="11"/>
</dbReference>
<dbReference type="GO" id="GO:0034384">
    <property type="term" value="P:high-density lipoprotein particle clearance"/>
    <property type="evidence" value="ECO:0007669"/>
    <property type="project" value="Ensembl"/>
</dbReference>
<keyword evidence="4 14" id="KW-0813">Transport</keyword>
<dbReference type="GO" id="GO:0034371">
    <property type="term" value="P:chylomicron remodeling"/>
    <property type="evidence" value="ECO:0007669"/>
    <property type="project" value="Ensembl"/>
</dbReference>
<dbReference type="GO" id="GO:0042627">
    <property type="term" value="C:chylomicron"/>
    <property type="evidence" value="ECO:0007669"/>
    <property type="project" value="UniProtKB-UniRule"/>
</dbReference>
<dbReference type="InterPro" id="IPR008019">
    <property type="entry name" value="Apo-CII"/>
</dbReference>
<gene>
    <name evidence="17" type="primary">Apoc2</name>
</gene>
<reference evidence="17" key="1">
    <citation type="submission" date="2025-08" db="UniProtKB">
        <authorList>
            <consortium name="RefSeq"/>
        </authorList>
    </citation>
    <scope>IDENTIFICATION</scope>
    <source>
        <tissue evidence="17">Kidney</tissue>
    </source>
</reference>
<dbReference type="STRING" id="10020.ENSDORP00000025570"/>
<dbReference type="GO" id="GO:0034382">
    <property type="term" value="P:chylomicron remnant clearance"/>
    <property type="evidence" value="ECO:0007669"/>
    <property type="project" value="Ensembl"/>
</dbReference>
<keyword evidence="6 14" id="KW-0964">Secreted</keyword>
<keyword evidence="16" id="KW-1185">Reference proteome</keyword>
<dbReference type="OMA" id="GTHEPQE"/>
<dbReference type="GO" id="GO:0070328">
    <property type="term" value="P:triglyceride homeostasis"/>
    <property type="evidence" value="ECO:0007669"/>
    <property type="project" value="Ensembl"/>
</dbReference>
<keyword evidence="10 14" id="KW-0445">Lipid transport</keyword>
<sequence length="100" mass="10957">MGLRFLLALFLVLIVLGHEAQGALLPQTEPFASPTLLVQVQESLSTYWDTAKAAAQGLYEKTYLPSVDEKLRDMYSKGSAAITTYAGIFTDQLLTMLKGD</sequence>
<dbReference type="InterPro" id="IPR023121">
    <property type="entry name" value="ApoC-II_dom_sf"/>
</dbReference>
<dbReference type="GO" id="GO:0034363">
    <property type="term" value="C:intermediate-density lipoprotein particle"/>
    <property type="evidence" value="ECO:0007669"/>
    <property type="project" value="Ensembl"/>
</dbReference>
<evidence type="ECO:0000256" key="14">
    <source>
        <dbReference type="RuleBase" id="RU368054"/>
    </source>
</evidence>
<evidence type="ECO:0000256" key="6">
    <source>
        <dbReference type="ARBA" id="ARBA00022525"/>
    </source>
</evidence>
<dbReference type="Pfam" id="PF05355">
    <property type="entry name" value="Apo-CII"/>
    <property type="match status" value="1"/>
</dbReference>
<dbReference type="PANTHER" id="PTHR16566">
    <property type="entry name" value="APOLIPOPROTEIN C-II"/>
    <property type="match status" value="1"/>
</dbReference>
<accession>A0A1S3GH50</accession>
<dbReference type="GO" id="GO:0032375">
    <property type="term" value="P:negative regulation of cholesterol transport"/>
    <property type="evidence" value="ECO:0007669"/>
    <property type="project" value="Ensembl"/>
</dbReference>
<dbReference type="RefSeq" id="XP_012888131.1">
    <property type="nucleotide sequence ID" value="XM_013032677.1"/>
</dbReference>
<evidence type="ECO:0000256" key="7">
    <source>
        <dbReference type="ARBA" id="ARBA00022710"/>
    </source>
</evidence>
<dbReference type="GO" id="GO:0045723">
    <property type="term" value="P:positive regulation of fatty acid biosynthetic process"/>
    <property type="evidence" value="ECO:0007669"/>
    <property type="project" value="Ensembl"/>
</dbReference>
<feature type="chain" id="PRO_5010237298" description="Apolipoprotein C-II" evidence="15">
    <location>
        <begin position="23"/>
        <end position="100"/>
    </location>
</feature>
<dbReference type="PANTHER" id="PTHR16566:SF0">
    <property type="entry name" value="APOLIPOPROTEIN C-II"/>
    <property type="match status" value="1"/>
</dbReference>
<evidence type="ECO:0000256" key="3">
    <source>
        <dbReference type="ARBA" id="ARBA00013947"/>
    </source>
</evidence>
<evidence type="ECO:0000313" key="17">
    <source>
        <dbReference type="RefSeq" id="XP_012888131.1"/>
    </source>
</evidence>
<evidence type="ECO:0000256" key="4">
    <source>
        <dbReference type="ARBA" id="ARBA00022448"/>
    </source>
</evidence>
<evidence type="ECO:0000256" key="5">
    <source>
        <dbReference type="ARBA" id="ARBA00022513"/>
    </source>
</evidence>
<evidence type="ECO:0000256" key="10">
    <source>
        <dbReference type="ARBA" id="ARBA00023055"/>
    </source>
</evidence>
<keyword evidence="14 15" id="KW-0732">Signal</keyword>
<dbReference type="GO" id="GO:0033700">
    <property type="term" value="P:phospholipid efflux"/>
    <property type="evidence" value="ECO:0007669"/>
    <property type="project" value="Ensembl"/>
</dbReference>
<dbReference type="GO" id="GO:0060697">
    <property type="term" value="P:positive regulation of phospholipid catabolic process"/>
    <property type="evidence" value="ECO:0007669"/>
    <property type="project" value="Ensembl"/>
</dbReference>
<dbReference type="GO" id="GO:0010902">
    <property type="term" value="P:positive regulation of very-low-density lipoprotein particle remodeling"/>
    <property type="evidence" value="ECO:0007669"/>
    <property type="project" value="Ensembl"/>
</dbReference>
<evidence type="ECO:0000256" key="12">
    <source>
        <dbReference type="ARBA" id="ARBA00023313"/>
    </source>
</evidence>
<dbReference type="GO" id="GO:0043274">
    <property type="term" value="F:phospholipase binding"/>
    <property type="evidence" value="ECO:0007669"/>
    <property type="project" value="Ensembl"/>
</dbReference>
<dbReference type="GO" id="GO:0008289">
    <property type="term" value="F:lipid binding"/>
    <property type="evidence" value="ECO:0007669"/>
    <property type="project" value="Ensembl"/>
</dbReference>
<evidence type="ECO:0000256" key="15">
    <source>
        <dbReference type="SAM" id="SignalP"/>
    </source>
</evidence>
<dbReference type="GeneID" id="105998074"/>
<name>A0A1S3GH50_DIPOR</name>
<dbReference type="GO" id="GO:0016042">
    <property type="term" value="P:lipid catabolic process"/>
    <property type="evidence" value="ECO:0007669"/>
    <property type="project" value="UniProtKB-UniRule"/>
</dbReference>
<dbReference type="GO" id="GO:0060230">
    <property type="term" value="F:lipoprotein lipase activator activity"/>
    <property type="evidence" value="ECO:0007669"/>
    <property type="project" value="Ensembl"/>
</dbReference>
<dbReference type="Gene3D" id="1.10.1440.10">
    <property type="entry name" value="Apolipoprotein C-II"/>
    <property type="match status" value="1"/>
</dbReference>
<evidence type="ECO:0000256" key="2">
    <source>
        <dbReference type="ARBA" id="ARBA00007221"/>
    </source>
</evidence>
<organism evidence="16 17">
    <name type="scientific">Dipodomys ordii</name>
    <name type="common">Ord's kangaroo rat</name>
    <dbReference type="NCBI Taxonomy" id="10020"/>
    <lineage>
        <taxon>Eukaryota</taxon>
        <taxon>Metazoa</taxon>
        <taxon>Chordata</taxon>
        <taxon>Craniata</taxon>
        <taxon>Vertebrata</taxon>
        <taxon>Euteleostomi</taxon>
        <taxon>Mammalia</taxon>
        <taxon>Eutheria</taxon>
        <taxon>Euarchontoglires</taxon>
        <taxon>Glires</taxon>
        <taxon>Rodentia</taxon>
        <taxon>Castorimorpha</taxon>
        <taxon>Heteromyidae</taxon>
        <taxon>Dipodomyinae</taxon>
        <taxon>Dipodomys</taxon>
    </lineage>
</organism>
<evidence type="ECO:0000256" key="8">
    <source>
        <dbReference type="ARBA" id="ARBA00022850"/>
    </source>
</evidence>
<keyword evidence="12 14" id="KW-0850">VLDL</keyword>
<protein>
    <recommendedName>
        <fullName evidence="3 14">Apolipoprotein C-II</fullName>
        <shortName evidence="14">Apo-CII</shortName>
        <shortName evidence="14">ApoC-II</shortName>
    </recommendedName>
    <alternativeName>
        <fullName evidence="13 14">Apolipoprotein C2</fullName>
    </alternativeName>
</protein>
<comment type="function">
    <text evidence="14">Component of chylomicrons, very low-density lipoproteins (VLDL), low-density lipoproteins (LDL), and high-density lipoproteins (HDL) in plasma. Plays an important role in lipoprotein metabolism as an activator of lipoprotein lipase.</text>
</comment>
<dbReference type="GO" id="GO:0033344">
    <property type="term" value="P:cholesterol efflux"/>
    <property type="evidence" value="ECO:0007669"/>
    <property type="project" value="Ensembl"/>
</dbReference>
<evidence type="ECO:0000313" key="16">
    <source>
        <dbReference type="Proteomes" id="UP000081671"/>
    </source>
</evidence>
<keyword evidence="5 14" id="KW-0162">Chylomicron</keyword>
<feature type="signal peptide" evidence="15">
    <location>
        <begin position="1"/>
        <end position="22"/>
    </location>
</feature>
<dbReference type="GO" id="GO:0055102">
    <property type="term" value="F:lipase inhibitor activity"/>
    <property type="evidence" value="ECO:0007669"/>
    <property type="project" value="Ensembl"/>
</dbReference>
<comment type="similarity">
    <text evidence="2 14">Belongs to the apolipoprotein C2 family.</text>
</comment>
<dbReference type="Proteomes" id="UP000081671">
    <property type="component" value="Unplaced"/>
</dbReference>
<keyword evidence="8 14" id="KW-0345">HDL</keyword>
<evidence type="ECO:0000256" key="11">
    <source>
        <dbReference type="ARBA" id="ARBA00023098"/>
    </source>
</evidence>
<dbReference type="GO" id="GO:0034361">
    <property type="term" value="C:very-low-density lipoprotein particle"/>
    <property type="evidence" value="ECO:0007669"/>
    <property type="project" value="UniProtKB-UniRule"/>
</dbReference>
<dbReference type="CTD" id="344"/>
<keyword evidence="9 14" id="KW-0442">Lipid degradation</keyword>